<evidence type="ECO:0000256" key="1">
    <source>
        <dbReference type="ARBA" id="ARBA00022829"/>
    </source>
</evidence>
<evidence type="ECO:0000256" key="2">
    <source>
        <dbReference type="ARBA" id="ARBA00044777"/>
    </source>
</evidence>
<dbReference type="Pfam" id="PF02616">
    <property type="entry name" value="SMC_ScpA"/>
    <property type="match status" value="1"/>
</dbReference>
<name>A0A846X4A5_9ACTN</name>
<evidence type="ECO:0000313" key="4">
    <source>
        <dbReference type="EMBL" id="NKY18680.1"/>
    </source>
</evidence>
<sequence length="297" mass="32366">MAESAAPDAPDPVPDGAAPADGEPEAPSGFTVKLANFEGPFDLLLQLIGGHRLDVTEVALHVVTDEFIAYTKQLGAQADLDQTTEFLVVAATLLDLKAARLLPAGEVEDAEDLALLEARDLLFARLLQYRAYKQVAELMAQLEAKANRRYPRAVGLEPRFEELVPPVRLGVTAEQFALVAVSAFTPKVKPTVGLGHLHVPKVSVPEQAKLIAARLRERPDHWAGFAELVADCDSGIAVIARFLALLELYRERAVLFDQPEALGDLKVRWSGENDGTVVGGTRDEYDETPDDNWNEEP</sequence>
<protein>
    <recommendedName>
        <fullName evidence="2">Segregation and condensation protein A</fullName>
    </recommendedName>
</protein>
<organism evidence="4 5">
    <name type="scientific">Tsukamurella spumae</name>
    <dbReference type="NCBI Taxonomy" id="44753"/>
    <lineage>
        <taxon>Bacteria</taxon>
        <taxon>Bacillati</taxon>
        <taxon>Actinomycetota</taxon>
        <taxon>Actinomycetes</taxon>
        <taxon>Mycobacteriales</taxon>
        <taxon>Tsukamurellaceae</taxon>
        <taxon>Tsukamurella</taxon>
    </lineage>
</organism>
<keyword evidence="1" id="KW-0159">Chromosome partition</keyword>
<gene>
    <name evidence="4" type="ORF">HF999_09895</name>
</gene>
<dbReference type="AlphaFoldDB" id="A0A846X4A5"/>
<dbReference type="PANTHER" id="PTHR33969:SF2">
    <property type="entry name" value="SEGREGATION AND CONDENSATION PROTEIN A"/>
    <property type="match status" value="1"/>
</dbReference>
<feature type="region of interest" description="Disordered" evidence="3">
    <location>
        <begin position="1"/>
        <end position="25"/>
    </location>
</feature>
<dbReference type="EMBL" id="JAAXOQ010000011">
    <property type="protein sequence ID" value="NKY18680.1"/>
    <property type="molecule type" value="Genomic_DNA"/>
</dbReference>
<comment type="caution">
    <text evidence="4">The sequence shown here is derived from an EMBL/GenBank/DDBJ whole genome shotgun (WGS) entry which is preliminary data.</text>
</comment>
<evidence type="ECO:0000313" key="5">
    <source>
        <dbReference type="Proteomes" id="UP000582646"/>
    </source>
</evidence>
<feature type="region of interest" description="Disordered" evidence="3">
    <location>
        <begin position="271"/>
        <end position="297"/>
    </location>
</feature>
<dbReference type="GO" id="GO:0007059">
    <property type="term" value="P:chromosome segregation"/>
    <property type="evidence" value="ECO:0007669"/>
    <property type="project" value="UniProtKB-KW"/>
</dbReference>
<dbReference type="InterPro" id="IPR003768">
    <property type="entry name" value="ScpA"/>
</dbReference>
<dbReference type="Gene3D" id="6.10.250.2410">
    <property type="match status" value="1"/>
</dbReference>
<feature type="compositionally biased region" description="Acidic residues" evidence="3">
    <location>
        <begin position="284"/>
        <end position="297"/>
    </location>
</feature>
<proteinExistence type="predicted"/>
<accession>A0A846X4A5</accession>
<dbReference type="PANTHER" id="PTHR33969">
    <property type="entry name" value="SEGREGATION AND CONDENSATION PROTEIN A"/>
    <property type="match status" value="1"/>
</dbReference>
<keyword evidence="5" id="KW-1185">Reference proteome</keyword>
<dbReference type="Proteomes" id="UP000582646">
    <property type="component" value="Unassembled WGS sequence"/>
</dbReference>
<dbReference type="RefSeq" id="WP_168545824.1">
    <property type="nucleotide sequence ID" value="NZ_BAAAKS010000009.1"/>
</dbReference>
<reference evidence="4 5" key="1">
    <citation type="submission" date="2020-04" db="EMBL/GenBank/DDBJ databases">
        <title>MicrobeNet Type strains.</title>
        <authorList>
            <person name="Nicholson A.C."/>
        </authorList>
    </citation>
    <scope>NUCLEOTIDE SEQUENCE [LARGE SCALE GENOMIC DNA]</scope>
    <source>
        <strain evidence="4 5">DSM 44113</strain>
    </source>
</reference>
<evidence type="ECO:0000256" key="3">
    <source>
        <dbReference type="SAM" id="MobiDB-lite"/>
    </source>
</evidence>